<protein>
    <recommendedName>
        <fullName evidence="5">Transposase</fullName>
    </recommendedName>
</protein>
<reference evidence="1" key="1">
    <citation type="submission" date="2020-09" db="EMBL/GenBank/DDBJ databases">
        <authorList>
            <person name="Won Y."/>
        </authorList>
    </citation>
    <scope>NUCLEOTIDE SEQUENCE</scope>
    <source>
        <strain evidence="1">Wonlab-2016</strain>
        <tissue evidence="1">Foot muscle</tissue>
    </source>
</reference>
<evidence type="ECO:0000313" key="4">
    <source>
        <dbReference type="Proteomes" id="UP001519460"/>
    </source>
</evidence>
<evidence type="ECO:0000313" key="3">
    <source>
        <dbReference type="EMBL" id="KAK7483828.1"/>
    </source>
</evidence>
<dbReference type="Gene3D" id="3.30.70.1820">
    <property type="entry name" value="L1 transposable element, RRM domain"/>
    <property type="match status" value="1"/>
</dbReference>
<dbReference type="PANTHER" id="PTHR11505">
    <property type="entry name" value="L1 TRANSPOSABLE ELEMENT-RELATED"/>
    <property type="match status" value="1"/>
</dbReference>
<evidence type="ECO:0000313" key="1">
    <source>
        <dbReference type="EMBL" id="KAK7456590.1"/>
    </source>
</evidence>
<dbReference type="EMBL" id="JACVVK020000222">
    <property type="protein sequence ID" value="KAK7483702.1"/>
    <property type="molecule type" value="Genomic_DNA"/>
</dbReference>
<dbReference type="EMBL" id="JACVVK020000220">
    <property type="protein sequence ID" value="KAK7483828.1"/>
    <property type="molecule type" value="Genomic_DNA"/>
</dbReference>
<organism evidence="1 4">
    <name type="scientific">Batillaria attramentaria</name>
    <dbReference type="NCBI Taxonomy" id="370345"/>
    <lineage>
        <taxon>Eukaryota</taxon>
        <taxon>Metazoa</taxon>
        <taxon>Spiralia</taxon>
        <taxon>Lophotrochozoa</taxon>
        <taxon>Mollusca</taxon>
        <taxon>Gastropoda</taxon>
        <taxon>Caenogastropoda</taxon>
        <taxon>Sorbeoconcha</taxon>
        <taxon>Cerithioidea</taxon>
        <taxon>Batillariidae</taxon>
        <taxon>Batillaria</taxon>
    </lineage>
</organism>
<dbReference type="EMBL" id="JACVVK020000679">
    <property type="protein sequence ID" value="KAK7456590.1"/>
    <property type="molecule type" value="Genomic_DNA"/>
</dbReference>
<accession>A0ABD0J3P4</accession>
<reference evidence="1 4" key="2">
    <citation type="journal article" date="2023" name="Sci. Data">
        <title>Genome assembly of the Korean intertidal mud-creeper Batillaria attramentaria.</title>
        <authorList>
            <person name="Patra A.K."/>
            <person name="Ho P.T."/>
            <person name="Jun S."/>
            <person name="Lee S.J."/>
            <person name="Kim Y."/>
            <person name="Won Y.J."/>
        </authorList>
    </citation>
    <scope>NUCLEOTIDE SEQUENCE [LARGE SCALE GENOMIC DNA]</scope>
    <source>
        <strain evidence="1">Wonlab-2016</strain>
    </source>
</reference>
<evidence type="ECO:0008006" key="5">
    <source>
        <dbReference type="Google" id="ProtNLM"/>
    </source>
</evidence>
<evidence type="ECO:0000313" key="2">
    <source>
        <dbReference type="EMBL" id="KAK7483702.1"/>
    </source>
</evidence>
<dbReference type="InterPro" id="IPR004244">
    <property type="entry name" value="Transposase_22"/>
</dbReference>
<gene>
    <name evidence="3" type="ORF">BaRGS_00024936</name>
    <name evidence="2" type="ORF">BaRGS_00025023</name>
    <name evidence="1" type="ORF">BaRGS_00039316</name>
</gene>
<comment type="caution">
    <text evidence="1">The sequence shown here is derived from an EMBL/GenBank/DDBJ whole genome shotgun (WGS) entry which is preliminary data.</text>
</comment>
<reference evidence="1" key="3">
    <citation type="submission" date="2023-01" db="EMBL/GenBank/DDBJ databases">
        <authorList>
            <person name="Patra A."/>
        </authorList>
    </citation>
    <scope>NUCLEOTIDE SEQUENCE</scope>
    <source>
        <strain evidence="1">Wonlab-2016</strain>
        <tissue evidence="1">Foot muscle</tissue>
    </source>
</reference>
<sequence length="293" mass="33542">MSTKRFATSPLYDTNEKRSCLDEQDGSFMADTDSDDTIVNPDYLSSTLVDPNESAVPEQKPDASLKDQIQEAFSNPALIEAISKAVAARVSSELRAEMVTMRELLEKKDRQIFHLQDRVDELEQYSRRNNIRISDIPEIDGEDTDDLIIAIGNEIGVTITEEMIDRSHRVGKKGDDFCRPIICKFTSYRYKQRLLKEKKKLANVDAKQLFPERSWHPRRTRQRPSSTTRAEPKIKIYLNDDLTKTRAEIASKARKMKSDGALQDTWVRDGVIFVRQNSTTHRVTTARELAVFG</sequence>
<dbReference type="Proteomes" id="UP001519460">
    <property type="component" value="Unassembled WGS sequence"/>
</dbReference>
<name>A0ABD0J3P4_9CAEN</name>
<keyword evidence="4" id="KW-1185">Reference proteome</keyword>
<dbReference type="AlphaFoldDB" id="A0ABD0J3P4"/>
<proteinExistence type="predicted"/>